<sequence>MTRVFKHLCTGWVQRRRTFPPKVLAAIEESVARSERSHGGQICVAIEDCLSPWQLIRGLSARQRAVEVFSQLRVWDTAGNNGVLLYLLLADHAVEIVADRAVVAEVGTTALDAVCHELEAAFRRGDYRNGILHSIEQIGRLLGDHFPPQPGANEVADKPVLL</sequence>
<dbReference type="Pfam" id="PF04536">
    <property type="entry name" value="TPM_phosphatase"/>
    <property type="match status" value="1"/>
</dbReference>
<evidence type="ECO:0000313" key="2">
    <source>
        <dbReference type="EMBL" id="MFC4160685.1"/>
    </source>
</evidence>
<comment type="caution">
    <text evidence="2">The sequence shown here is derived from an EMBL/GenBank/DDBJ whole genome shotgun (WGS) entry which is preliminary data.</text>
</comment>
<name>A0ABV8MUR8_9NEIS</name>
<dbReference type="EMBL" id="JBHSBU010000001">
    <property type="protein sequence ID" value="MFC4160685.1"/>
    <property type="molecule type" value="Genomic_DNA"/>
</dbReference>
<gene>
    <name evidence="2" type="ORF">ACFOW7_15195</name>
</gene>
<protein>
    <submittedName>
        <fullName evidence="2">TPM domain-containing protein</fullName>
    </submittedName>
</protein>
<organism evidence="2 3">
    <name type="scientific">Chitinimonas lacunae</name>
    <dbReference type="NCBI Taxonomy" id="1963018"/>
    <lineage>
        <taxon>Bacteria</taxon>
        <taxon>Pseudomonadati</taxon>
        <taxon>Pseudomonadota</taxon>
        <taxon>Betaproteobacteria</taxon>
        <taxon>Neisseriales</taxon>
        <taxon>Chitinibacteraceae</taxon>
        <taxon>Chitinimonas</taxon>
    </lineage>
</organism>
<evidence type="ECO:0000259" key="1">
    <source>
        <dbReference type="Pfam" id="PF04536"/>
    </source>
</evidence>
<dbReference type="PANTHER" id="PTHR30373:SF8">
    <property type="entry name" value="BLL7265 PROTEIN"/>
    <property type="match status" value="1"/>
</dbReference>
<dbReference type="Proteomes" id="UP001595791">
    <property type="component" value="Unassembled WGS sequence"/>
</dbReference>
<dbReference type="Gene3D" id="3.10.310.50">
    <property type="match status" value="1"/>
</dbReference>
<accession>A0ABV8MUR8</accession>
<dbReference type="InterPro" id="IPR007621">
    <property type="entry name" value="TPM_dom"/>
</dbReference>
<proteinExistence type="predicted"/>
<reference evidence="3" key="1">
    <citation type="journal article" date="2019" name="Int. J. Syst. Evol. Microbiol.">
        <title>The Global Catalogue of Microorganisms (GCM) 10K type strain sequencing project: providing services to taxonomists for standard genome sequencing and annotation.</title>
        <authorList>
            <consortium name="The Broad Institute Genomics Platform"/>
            <consortium name="The Broad Institute Genome Sequencing Center for Infectious Disease"/>
            <person name="Wu L."/>
            <person name="Ma J."/>
        </authorList>
    </citation>
    <scope>NUCLEOTIDE SEQUENCE [LARGE SCALE GENOMIC DNA]</scope>
    <source>
        <strain evidence="3">LMG 29894</strain>
    </source>
</reference>
<dbReference type="RefSeq" id="WP_378165784.1">
    <property type="nucleotide sequence ID" value="NZ_JBHSBU010000001.1"/>
</dbReference>
<keyword evidence="3" id="KW-1185">Reference proteome</keyword>
<dbReference type="PANTHER" id="PTHR30373">
    <property type="entry name" value="UPF0603 PROTEIN YGCG"/>
    <property type="match status" value="1"/>
</dbReference>
<evidence type="ECO:0000313" key="3">
    <source>
        <dbReference type="Proteomes" id="UP001595791"/>
    </source>
</evidence>
<feature type="domain" description="TPM" evidence="1">
    <location>
        <begin position="18"/>
        <end position="140"/>
    </location>
</feature>